<feature type="compositionally biased region" description="Acidic residues" evidence="1">
    <location>
        <begin position="347"/>
        <end position="359"/>
    </location>
</feature>
<feature type="compositionally biased region" description="Acidic residues" evidence="1">
    <location>
        <begin position="369"/>
        <end position="379"/>
    </location>
</feature>
<sequence length="425" mass="47632">MESYLQELERRIDHLVYRLINSTAQWVNKPKIHMLLHLVESIRRFGPASLCSTEKFESYNGVLRKASVHSNKQAPGMDLANSFESYGSLRFILSEGVIYDHSTGVRREIGRNVTSFFSDNKSIQQAMGYNAQASRAVEEAVYPKRSLRRLPLADKTVTPPELLSLDGGPTVTQILQVHLDRHNMIDKGTFVAVGHSLTSELGIGKIKSLWEVRTENGVTYFGHLDVYKLMDVDPYYMMRSLRRTDRTVTVNAKFFRGAVNVQHDCHGSKCVLDKLASTRKERQASQGTCWGIRHLDEDRYILNSASLHDPQLHERISELPPTTFSPAEWAECIKLGHHSWLGGSEVSSDDAGDSSDEESQGPVESGDPGGDEEEEANEPEDGRSVSEYSEGSSQDEDGSSQDEDAEGETDDEEEYDWGNIQVMPN</sequence>
<feature type="region of interest" description="Disordered" evidence="1">
    <location>
        <begin position="341"/>
        <end position="425"/>
    </location>
</feature>
<evidence type="ECO:0000313" key="3">
    <source>
        <dbReference type="Proteomes" id="UP000324748"/>
    </source>
</evidence>
<reference evidence="2 3" key="1">
    <citation type="submission" date="2019-05" db="EMBL/GenBank/DDBJ databases">
        <title>Emergence of the Ug99 lineage of the wheat stem rust pathogen through somatic hybridization.</title>
        <authorList>
            <person name="Li F."/>
            <person name="Upadhyaya N.M."/>
            <person name="Sperschneider J."/>
            <person name="Matny O."/>
            <person name="Nguyen-Phuc H."/>
            <person name="Mago R."/>
            <person name="Raley C."/>
            <person name="Miller M.E."/>
            <person name="Silverstein K.A.T."/>
            <person name="Henningsen E."/>
            <person name="Hirsch C.D."/>
            <person name="Visser B."/>
            <person name="Pretorius Z.A."/>
            <person name="Steffenson B.J."/>
            <person name="Schwessinger B."/>
            <person name="Dodds P.N."/>
            <person name="Figueroa M."/>
        </authorList>
    </citation>
    <scope>NUCLEOTIDE SEQUENCE [LARGE SCALE GENOMIC DNA]</scope>
    <source>
        <strain evidence="2">21-0</strain>
    </source>
</reference>
<dbReference type="OrthoDB" id="2505774at2759"/>
<dbReference type="PANTHER" id="PTHR31912:SF34">
    <property type="entry name" value="NOTOCHORD-RELATED PROTEIN"/>
    <property type="match status" value="1"/>
</dbReference>
<gene>
    <name evidence="2" type="ORF">PGT21_014424</name>
</gene>
<dbReference type="EMBL" id="VSWC01000158">
    <property type="protein sequence ID" value="KAA1073520.1"/>
    <property type="molecule type" value="Genomic_DNA"/>
</dbReference>
<dbReference type="PANTHER" id="PTHR31912">
    <property type="entry name" value="IP13529P"/>
    <property type="match status" value="1"/>
</dbReference>
<organism evidence="2 3">
    <name type="scientific">Puccinia graminis f. sp. tritici</name>
    <dbReference type="NCBI Taxonomy" id="56615"/>
    <lineage>
        <taxon>Eukaryota</taxon>
        <taxon>Fungi</taxon>
        <taxon>Dikarya</taxon>
        <taxon>Basidiomycota</taxon>
        <taxon>Pucciniomycotina</taxon>
        <taxon>Pucciniomycetes</taxon>
        <taxon>Pucciniales</taxon>
        <taxon>Pucciniaceae</taxon>
        <taxon>Puccinia</taxon>
    </lineage>
</organism>
<keyword evidence="3" id="KW-1185">Reference proteome</keyword>
<protein>
    <submittedName>
        <fullName evidence="2">Uncharacterized protein</fullName>
    </submittedName>
</protein>
<proteinExistence type="predicted"/>
<dbReference type="Proteomes" id="UP000324748">
    <property type="component" value="Unassembled WGS sequence"/>
</dbReference>
<accession>A0A5B0MC18</accession>
<comment type="caution">
    <text evidence="2">The sequence shown here is derived from an EMBL/GenBank/DDBJ whole genome shotgun (WGS) entry which is preliminary data.</text>
</comment>
<evidence type="ECO:0000256" key="1">
    <source>
        <dbReference type="SAM" id="MobiDB-lite"/>
    </source>
</evidence>
<evidence type="ECO:0000313" key="2">
    <source>
        <dbReference type="EMBL" id="KAA1073520.1"/>
    </source>
</evidence>
<dbReference type="AlphaFoldDB" id="A0A5B0MC18"/>
<name>A0A5B0MC18_PUCGR</name>
<feature type="compositionally biased region" description="Acidic residues" evidence="1">
    <location>
        <begin position="393"/>
        <end position="416"/>
    </location>
</feature>